<dbReference type="EMBL" id="CP081201">
    <property type="protein sequence ID" value="UXZ97771.1"/>
    <property type="molecule type" value="Genomic_DNA"/>
</dbReference>
<protein>
    <submittedName>
        <fullName evidence="2">Uncharacterized protein</fullName>
    </submittedName>
</protein>
<keyword evidence="3" id="KW-1185">Reference proteome</keyword>
<organism evidence="2 3">
    <name type="scientific">Pseudomonas phytophila</name>
    <dbReference type="NCBI Taxonomy" id="2867264"/>
    <lineage>
        <taxon>Bacteria</taxon>
        <taxon>Pseudomonadati</taxon>
        <taxon>Pseudomonadota</taxon>
        <taxon>Gammaproteobacteria</taxon>
        <taxon>Pseudomonadales</taxon>
        <taxon>Pseudomonadaceae</taxon>
        <taxon>Pseudomonas</taxon>
    </lineage>
</organism>
<feature type="chain" id="PRO_5047194401" evidence="1">
    <location>
        <begin position="21"/>
        <end position="522"/>
    </location>
</feature>
<reference evidence="2" key="1">
    <citation type="submission" date="2021-08" db="EMBL/GenBank/DDBJ databases">
        <title>Complete genome sequence of Pseudomonas phytophila.</title>
        <authorList>
            <person name="Weir B.S."/>
            <person name="Templeton M.D."/>
            <person name="Arshed S."/>
            <person name="Andersen M.T."/>
            <person name="Jayaraman J."/>
        </authorList>
    </citation>
    <scope>NUCLEOTIDE SEQUENCE</scope>
    <source>
        <strain evidence="2">ICMP 23753</strain>
    </source>
</reference>
<evidence type="ECO:0000256" key="1">
    <source>
        <dbReference type="SAM" id="SignalP"/>
    </source>
</evidence>
<sequence length="522" mass="55387">MRLTSQCTVLAITLSCALSACSLATGLQNRLGSSTSNVEASVIQSSTTRALVLPDPTVTEAPNKTIDLNTLGANATVNVTYPAVATGHTVSVWWTGKNTYKSPVQTVGAAGPLTFTVPKANIAADTGSSGVLTYSVGVDNSPIEVSNRLSINVIGNAVPATFPKPVAPQAQAGKLNLSTLGANVTVNVTYPTITSGHNVGLRWTGKSQYNATVQLVGTARPVVFTVPTSAVAGDVGGNGVFTYSVGIGLEPLKISEALSLEIINSASSGDAIAAAINARYLDTRAACPNNLPAYYCNGVIIRATENGAYDPWNPSALSTQLGGISFSYMRADAHVQNLYHNSGFTFLSQSEATAQGKPVEYLCVYAYDAGTLVGARGNRGCGLKPRNFQLADISTCAGVGVQTVDQWYAYTRTILNRDYQCSLSTASPEQFMVSLKVRENRPPNMEALWNEVMVKVWAQNIPTQLPLESFFYKNAPGLAEAKIYQSKYKTRTGLWLPIIRLNLSQLNGNPFSYTAGDQAVQP</sequence>
<evidence type="ECO:0000313" key="2">
    <source>
        <dbReference type="EMBL" id="UXZ97771.1"/>
    </source>
</evidence>
<evidence type="ECO:0000313" key="3">
    <source>
        <dbReference type="Proteomes" id="UP001063228"/>
    </source>
</evidence>
<name>A0ABY6FJ22_9PSED</name>
<dbReference type="Proteomes" id="UP001063228">
    <property type="component" value="Chromosome"/>
</dbReference>
<feature type="signal peptide" evidence="1">
    <location>
        <begin position="1"/>
        <end position="20"/>
    </location>
</feature>
<accession>A0ABY6FJ22</accession>
<dbReference type="PROSITE" id="PS51257">
    <property type="entry name" value="PROKAR_LIPOPROTEIN"/>
    <property type="match status" value="1"/>
</dbReference>
<gene>
    <name evidence="2" type="ORF">K3169_07775</name>
</gene>
<dbReference type="RefSeq" id="WP_263270873.1">
    <property type="nucleotide sequence ID" value="NZ_CP081201.1"/>
</dbReference>
<proteinExistence type="predicted"/>
<keyword evidence="1" id="KW-0732">Signal</keyword>